<evidence type="ECO:0000256" key="10">
    <source>
        <dbReference type="SAM" id="Phobius"/>
    </source>
</evidence>
<evidence type="ECO:0000256" key="5">
    <source>
        <dbReference type="ARBA" id="ARBA00023065"/>
    </source>
</evidence>
<keyword evidence="2 8" id="KW-0813">Transport</keyword>
<comment type="subcellular location">
    <subcellularLocation>
        <location evidence="1">Membrane</location>
        <topology evidence="1">Multi-pass membrane protein</topology>
    </subcellularLocation>
</comment>
<dbReference type="GO" id="GO:0022841">
    <property type="term" value="F:potassium ion leak channel activity"/>
    <property type="evidence" value="ECO:0007669"/>
    <property type="project" value="TreeGrafter"/>
</dbReference>
<feature type="transmembrane region" description="Helical" evidence="10">
    <location>
        <begin position="97"/>
        <end position="117"/>
    </location>
</feature>
<dbReference type="PANTHER" id="PTHR11003">
    <property type="entry name" value="POTASSIUM CHANNEL, SUBFAMILY K"/>
    <property type="match status" value="1"/>
</dbReference>
<feature type="region of interest" description="Disordered" evidence="9">
    <location>
        <begin position="641"/>
        <end position="665"/>
    </location>
</feature>
<accession>A0A915KLR8</accession>
<feature type="compositionally biased region" description="Pro residues" evidence="9">
    <location>
        <begin position="516"/>
        <end position="526"/>
    </location>
</feature>
<evidence type="ECO:0000313" key="12">
    <source>
        <dbReference type="Proteomes" id="UP000887565"/>
    </source>
</evidence>
<dbReference type="Pfam" id="PF07885">
    <property type="entry name" value="Ion_trans_2"/>
    <property type="match status" value="2"/>
</dbReference>
<keyword evidence="5 8" id="KW-0406">Ion transport</keyword>
<feature type="compositionally biased region" description="Low complexity" evidence="9">
    <location>
        <begin position="593"/>
        <end position="609"/>
    </location>
</feature>
<sequence>MTSLTITEEEEEADDGDDDQVFRTDRPAAARSTDDRPPPPTEFCENYANRRRLTKAATFLIRNQSQRLANRRRKISHANVFLAKLQNFYNKYELKHLTPIIFLLIYSLIGASLFCWIEKEKEMELASEKRNKRDELRQMAVKKLENVLLDESIKPQTKLIAGREIIIWYENALKLEPVGVLYWDMWGALFYVGTIYTTIGLGSALASGSGLGSGSASDWGSGSGSGLGSALALGTNSSTSFFNMDKISPKSRTLVSKLEKKQNQRYGNISCHTVSGQILTMVYAIFGIPLVLAILNDLGQYFCKHIYNLWRKIDAFFDYLALKRKKLTSFILRKSDKNRLGAEAVVKLEEGTSGSGASATVKNQKSIVDNNQDDEAKQVPVTLALFITFSWIFICASCFLIWEKEWSYFQAFYFFFVSLSTIGLGDVVPSKPQYMVICFGLVIIGLSLYAAALEAGLAVNKDQIINRIMGRQPWYFRKIGPMVMSHSQKQHLSEIQAGATSLIKINTAVQYDASEQPPPSPPPPPKENSDHDSDYEFDEFVPKFLKTDSQTQTENVEQSSETIFEPQLPKAFQRLSPPRDPVSVSSPPPSPTPMTATSSHPHYPTPTSSLMTSSRPSPLTLAIPLVTVQYEHEEPHDLLTFDDSEAEDEEDDDDECRSSGTTSADAEVQVSLVSTAPQSPTSSLSNNFFCESCSSANSLSLINDNMLEISSSNNLVVLPLPTTTMTTTTKTFQETQVQTDDSYLRLARKLENLKMNRAKSLAIWVSPVSRRPKKLSIVI</sequence>
<dbReference type="InterPro" id="IPR013099">
    <property type="entry name" value="K_chnl_dom"/>
</dbReference>
<evidence type="ECO:0000313" key="13">
    <source>
        <dbReference type="WBParaSite" id="nRc.2.0.1.t39787-RA"/>
    </source>
</evidence>
<evidence type="ECO:0000256" key="9">
    <source>
        <dbReference type="SAM" id="MobiDB-lite"/>
    </source>
</evidence>
<feature type="transmembrane region" description="Helical" evidence="10">
    <location>
        <begin position="434"/>
        <end position="459"/>
    </location>
</feature>
<feature type="transmembrane region" description="Helical" evidence="10">
    <location>
        <begin position="409"/>
        <end position="428"/>
    </location>
</feature>
<feature type="region of interest" description="Disordered" evidence="9">
    <location>
        <begin position="1"/>
        <end position="42"/>
    </location>
</feature>
<feature type="domain" description="Potassium channel" evidence="11">
    <location>
        <begin position="266"/>
        <end position="302"/>
    </location>
</feature>
<evidence type="ECO:0000256" key="2">
    <source>
        <dbReference type="ARBA" id="ARBA00022448"/>
    </source>
</evidence>
<dbReference type="GO" id="GO:0015271">
    <property type="term" value="F:outward rectifier potassium channel activity"/>
    <property type="evidence" value="ECO:0007669"/>
    <property type="project" value="TreeGrafter"/>
</dbReference>
<evidence type="ECO:0000256" key="6">
    <source>
        <dbReference type="ARBA" id="ARBA00023136"/>
    </source>
</evidence>
<evidence type="ECO:0000256" key="3">
    <source>
        <dbReference type="ARBA" id="ARBA00022692"/>
    </source>
</evidence>
<dbReference type="Gene3D" id="1.10.287.70">
    <property type="match status" value="1"/>
</dbReference>
<dbReference type="WBParaSite" id="nRc.2.0.1.t39787-RA">
    <property type="protein sequence ID" value="nRc.2.0.1.t39787-RA"/>
    <property type="gene ID" value="nRc.2.0.1.g39787"/>
</dbReference>
<evidence type="ECO:0000256" key="4">
    <source>
        <dbReference type="ARBA" id="ARBA00022989"/>
    </source>
</evidence>
<evidence type="ECO:0000256" key="1">
    <source>
        <dbReference type="ARBA" id="ARBA00004141"/>
    </source>
</evidence>
<dbReference type="PRINTS" id="PR01333">
    <property type="entry name" value="2POREKCHANEL"/>
</dbReference>
<keyword evidence="7 8" id="KW-0407">Ion channel</keyword>
<protein>
    <submittedName>
        <fullName evidence="13">Potassium channel domain-containing protein</fullName>
    </submittedName>
</protein>
<organism evidence="12 13">
    <name type="scientific">Romanomermis culicivorax</name>
    <name type="common">Nematode worm</name>
    <dbReference type="NCBI Taxonomy" id="13658"/>
    <lineage>
        <taxon>Eukaryota</taxon>
        <taxon>Metazoa</taxon>
        <taxon>Ecdysozoa</taxon>
        <taxon>Nematoda</taxon>
        <taxon>Enoplea</taxon>
        <taxon>Dorylaimia</taxon>
        <taxon>Mermithida</taxon>
        <taxon>Mermithoidea</taxon>
        <taxon>Mermithidae</taxon>
        <taxon>Romanomermis</taxon>
    </lineage>
</organism>
<feature type="compositionally biased region" description="Polar residues" evidence="9">
    <location>
        <begin position="549"/>
        <end position="562"/>
    </location>
</feature>
<evidence type="ECO:0000259" key="11">
    <source>
        <dbReference type="Pfam" id="PF07885"/>
    </source>
</evidence>
<dbReference type="PANTHER" id="PTHR11003:SF86">
    <property type="entry name" value="POTASSIUM CHANNEL DOMAIN-CONTAINING PROTEIN"/>
    <property type="match status" value="1"/>
</dbReference>
<dbReference type="InterPro" id="IPR003280">
    <property type="entry name" value="2pore_dom_K_chnl"/>
</dbReference>
<keyword evidence="4 10" id="KW-1133">Transmembrane helix</keyword>
<feature type="domain" description="Potassium channel" evidence="11">
    <location>
        <begin position="387"/>
        <end position="454"/>
    </location>
</feature>
<feature type="compositionally biased region" description="Acidic residues" evidence="9">
    <location>
        <begin position="641"/>
        <end position="655"/>
    </location>
</feature>
<feature type="region of interest" description="Disordered" evidence="9">
    <location>
        <begin position="511"/>
        <end position="534"/>
    </location>
</feature>
<keyword evidence="3 8" id="KW-0812">Transmembrane</keyword>
<dbReference type="AlphaFoldDB" id="A0A915KLR8"/>
<feature type="region of interest" description="Disordered" evidence="9">
    <location>
        <begin position="549"/>
        <end position="616"/>
    </location>
</feature>
<proteinExistence type="inferred from homology"/>
<dbReference type="SUPFAM" id="SSF81324">
    <property type="entry name" value="Voltage-gated potassium channels"/>
    <property type="match status" value="3"/>
</dbReference>
<evidence type="ECO:0000256" key="7">
    <source>
        <dbReference type="ARBA" id="ARBA00023303"/>
    </source>
</evidence>
<keyword evidence="6 10" id="KW-0472">Membrane</keyword>
<feature type="transmembrane region" description="Helical" evidence="10">
    <location>
        <begin position="381"/>
        <end position="402"/>
    </location>
</feature>
<name>A0A915KLR8_ROMCU</name>
<feature type="compositionally biased region" description="Acidic residues" evidence="9">
    <location>
        <begin position="7"/>
        <end position="19"/>
    </location>
</feature>
<reference evidence="13" key="1">
    <citation type="submission" date="2022-11" db="UniProtKB">
        <authorList>
            <consortium name="WormBaseParasite"/>
        </authorList>
    </citation>
    <scope>IDENTIFICATION</scope>
</reference>
<evidence type="ECO:0000256" key="8">
    <source>
        <dbReference type="RuleBase" id="RU003857"/>
    </source>
</evidence>
<comment type="similarity">
    <text evidence="8">Belongs to the two pore domain potassium channel (TC 1.A.1.8) family.</text>
</comment>
<feature type="compositionally biased region" description="Basic and acidic residues" evidence="9">
    <location>
        <begin position="20"/>
        <end position="37"/>
    </location>
</feature>
<dbReference type="GO" id="GO:0005886">
    <property type="term" value="C:plasma membrane"/>
    <property type="evidence" value="ECO:0007669"/>
    <property type="project" value="TreeGrafter"/>
</dbReference>
<dbReference type="Proteomes" id="UP000887565">
    <property type="component" value="Unplaced"/>
</dbReference>
<keyword evidence="12" id="KW-1185">Reference proteome</keyword>
<feature type="transmembrane region" description="Helical" evidence="10">
    <location>
        <begin position="274"/>
        <end position="295"/>
    </location>
</feature>
<dbReference type="GO" id="GO:0030322">
    <property type="term" value="P:stabilization of membrane potential"/>
    <property type="evidence" value="ECO:0007669"/>
    <property type="project" value="TreeGrafter"/>
</dbReference>